<sequence>MKIKIIYTSLTGNTQEAVAVLSAALTALAAQVEVFDSEDGIEVADFFNDADAYVLASFTDEDGQLPDGILDFYDDLTDFDLTDIPVAVLGTGDTTYADFCRAVDVLTDQCQEDGAQLAVPSLKIELAPDAAATQEIKRFARQLTQQIAA</sequence>
<dbReference type="InterPro" id="IPR050619">
    <property type="entry name" value="Flavodoxin"/>
</dbReference>
<evidence type="ECO:0000256" key="4">
    <source>
        <dbReference type="ARBA" id="ARBA00022448"/>
    </source>
</evidence>
<evidence type="ECO:0000256" key="5">
    <source>
        <dbReference type="ARBA" id="ARBA00022630"/>
    </source>
</evidence>
<feature type="domain" description="Flavodoxin-like" evidence="8">
    <location>
        <begin position="3"/>
        <end position="144"/>
    </location>
</feature>
<keyword evidence="10" id="KW-1185">Reference proteome</keyword>
<dbReference type="EMBL" id="JBHTIO010000027">
    <property type="protein sequence ID" value="MFD0897110.1"/>
    <property type="molecule type" value="Genomic_DNA"/>
</dbReference>
<proteinExistence type="inferred from homology"/>
<protein>
    <submittedName>
        <fullName evidence="9">Flavodoxin domain-containing protein</fullName>
    </submittedName>
</protein>
<dbReference type="SUPFAM" id="SSF52218">
    <property type="entry name" value="Flavoproteins"/>
    <property type="match status" value="1"/>
</dbReference>
<evidence type="ECO:0000256" key="3">
    <source>
        <dbReference type="ARBA" id="ARBA00005267"/>
    </source>
</evidence>
<keyword evidence="4" id="KW-0813">Transport</keyword>
<dbReference type="InterPro" id="IPR008254">
    <property type="entry name" value="Flavodoxin/NO_synth"/>
</dbReference>
<evidence type="ECO:0000313" key="10">
    <source>
        <dbReference type="Proteomes" id="UP001597104"/>
    </source>
</evidence>
<organism evidence="9 10">
    <name type="scientific">Loigolactobacillus binensis</name>
    <dbReference type="NCBI Taxonomy" id="2559922"/>
    <lineage>
        <taxon>Bacteria</taxon>
        <taxon>Bacillati</taxon>
        <taxon>Bacillota</taxon>
        <taxon>Bacilli</taxon>
        <taxon>Lactobacillales</taxon>
        <taxon>Lactobacillaceae</taxon>
        <taxon>Loigolactobacillus</taxon>
    </lineage>
</organism>
<dbReference type="PANTHER" id="PTHR42809">
    <property type="entry name" value="FLAVODOXIN 2"/>
    <property type="match status" value="1"/>
</dbReference>
<dbReference type="PROSITE" id="PS50902">
    <property type="entry name" value="FLAVODOXIN_LIKE"/>
    <property type="match status" value="1"/>
</dbReference>
<evidence type="ECO:0000256" key="6">
    <source>
        <dbReference type="ARBA" id="ARBA00022643"/>
    </source>
</evidence>
<evidence type="ECO:0000256" key="1">
    <source>
        <dbReference type="ARBA" id="ARBA00001917"/>
    </source>
</evidence>
<gene>
    <name evidence="9" type="ORF">ACFQZ7_05090</name>
</gene>
<comment type="caution">
    <text evidence="9">The sequence shown here is derived from an EMBL/GenBank/DDBJ whole genome shotgun (WGS) entry which is preliminary data.</text>
</comment>
<dbReference type="Pfam" id="PF00258">
    <property type="entry name" value="Flavodoxin_1"/>
    <property type="match status" value="1"/>
</dbReference>
<comment type="cofactor">
    <cofactor evidence="1">
        <name>FMN</name>
        <dbReference type="ChEBI" id="CHEBI:58210"/>
    </cofactor>
</comment>
<dbReference type="Proteomes" id="UP001597104">
    <property type="component" value="Unassembled WGS sequence"/>
</dbReference>
<evidence type="ECO:0000259" key="8">
    <source>
        <dbReference type="PROSITE" id="PS50902"/>
    </source>
</evidence>
<reference evidence="10" key="1">
    <citation type="journal article" date="2019" name="Int. J. Syst. Evol. Microbiol.">
        <title>The Global Catalogue of Microorganisms (GCM) 10K type strain sequencing project: providing services to taxonomists for standard genome sequencing and annotation.</title>
        <authorList>
            <consortium name="The Broad Institute Genomics Platform"/>
            <consortium name="The Broad Institute Genome Sequencing Center for Infectious Disease"/>
            <person name="Wu L."/>
            <person name="Ma J."/>
        </authorList>
    </citation>
    <scope>NUCLEOTIDE SEQUENCE [LARGE SCALE GENOMIC DNA]</scope>
    <source>
        <strain evidence="10">CCM 8925</strain>
    </source>
</reference>
<keyword evidence="5" id="KW-0285">Flavoprotein</keyword>
<evidence type="ECO:0000256" key="2">
    <source>
        <dbReference type="ARBA" id="ARBA00003297"/>
    </source>
</evidence>
<dbReference type="InterPro" id="IPR029039">
    <property type="entry name" value="Flavoprotein-like_sf"/>
</dbReference>
<dbReference type="PANTHER" id="PTHR42809:SF1">
    <property type="entry name" value="FLAVODOXIN 1"/>
    <property type="match status" value="1"/>
</dbReference>
<evidence type="ECO:0000313" key="9">
    <source>
        <dbReference type="EMBL" id="MFD0897110.1"/>
    </source>
</evidence>
<name>A0ABW3EBP2_9LACO</name>
<comment type="function">
    <text evidence="2">Low-potential electron donor to a number of redox enzymes.</text>
</comment>
<evidence type="ECO:0000256" key="7">
    <source>
        <dbReference type="ARBA" id="ARBA00022982"/>
    </source>
</evidence>
<comment type="similarity">
    <text evidence="3">Belongs to the flavodoxin family.</text>
</comment>
<keyword evidence="6" id="KW-0288">FMN</keyword>
<accession>A0ABW3EBP2</accession>
<keyword evidence="7" id="KW-0249">Electron transport</keyword>
<dbReference type="Gene3D" id="3.40.50.360">
    <property type="match status" value="1"/>
</dbReference>
<dbReference type="RefSeq" id="WP_137638220.1">
    <property type="nucleotide sequence ID" value="NZ_BJDN01000020.1"/>
</dbReference>